<dbReference type="PROSITE" id="PS51343">
    <property type="entry name" value="PII_GLNB_DOM"/>
    <property type="match status" value="1"/>
</dbReference>
<dbReference type="InterPro" id="IPR011322">
    <property type="entry name" value="N-reg_PII-like_a/b"/>
</dbReference>
<dbReference type="EMBL" id="JWME01000013">
    <property type="protein sequence ID" value="KJY49391.1"/>
    <property type="molecule type" value="Genomic_DNA"/>
</dbReference>
<organism evidence="2 3">
    <name type="scientific">Bifidobacterium asteroides</name>
    <dbReference type="NCBI Taxonomy" id="1684"/>
    <lineage>
        <taxon>Bacteria</taxon>
        <taxon>Bacillati</taxon>
        <taxon>Actinomycetota</taxon>
        <taxon>Actinomycetes</taxon>
        <taxon>Bifidobacteriales</taxon>
        <taxon>Bifidobacteriaceae</taxon>
        <taxon>Bifidobacterium</taxon>
    </lineage>
</organism>
<sequence length="112" mass="12067">MKLITAIIQPGRLDQIKQALTEVGVHGMTVSSAQGYGRQGGHKEVYRGSTVKVDLVPKVRLEVLTEDRRVDELVDAIVQAAATNTVGDGKVWVQTLDSVVRVRTGETGVDAI</sequence>
<name>A0A0F4KVY6_9BIFI</name>
<dbReference type="GO" id="GO:0030234">
    <property type="term" value="F:enzyme regulator activity"/>
    <property type="evidence" value="ECO:0007669"/>
    <property type="project" value="InterPro"/>
</dbReference>
<evidence type="ECO:0000313" key="2">
    <source>
        <dbReference type="EMBL" id="KJY49391.1"/>
    </source>
</evidence>
<evidence type="ECO:0000256" key="1">
    <source>
        <dbReference type="RuleBase" id="RU003936"/>
    </source>
</evidence>
<dbReference type="GO" id="GO:0006808">
    <property type="term" value="P:regulation of nitrogen utilization"/>
    <property type="evidence" value="ECO:0007669"/>
    <property type="project" value="InterPro"/>
</dbReference>
<dbReference type="GO" id="GO:0005829">
    <property type="term" value="C:cytosol"/>
    <property type="evidence" value="ECO:0007669"/>
    <property type="project" value="TreeGrafter"/>
</dbReference>
<dbReference type="PATRIC" id="fig|1684.4.peg.1596"/>
<dbReference type="PROSITE" id="PS00638">
    <property type="entry name" value="PII_GLNB_CTER"/>
    <property type="match status" value="1"/>
</dbReference>
<comment type="similarity">
    <text evidence="1">Belongs to the P(II) protein family.</text>
</comment>
<dbReference type="AlphaFoldDB" id="A0A0F4KVY6"/>
<dbReference type="PANTHER" id="PTHR30115">
    <property type="entry name" value="NITROGEN REGULATORY PROTEIN P-II"/>
    <property type="match status" value="1"/>
</dbReference>
<dbReference type="PANTHER" id="PTHR30115:SF11">
    <property type="entry name" value="NITROGEN REGULATORY PROTEIN P-II HOMOLOG"/>
    <property type="match status" value="1"/>
</dbReference>
<gene>
    <name evidence="2" type="ORF">JF69_14870</name>
</gene>
<accession>A0A0F4KVY6</accession>
<dbReference type="GO" id="GO:0005524">
    <property type="term" value="F:ATP binding"/>
    <property type="evidence" value="ECO:0007669"/>
    <property type="project" value="TreeGrafter"/>
</dbReference>
<dbReference type="Pfam" id="PF00543">
    <property type="entry name" value="P-II"/>
    <property type="match status" value="1"/>
</dbReference>
<dbReference type="InterPro" id="IPR002187">
    <property type="entry name" value="N-reg_PII"/>
</dbReference>
<comment type="caution">
    <text evidence="2">The sequence shown here is derived from an EMBL/GenBank/DDBJ whole genome shotgun (WGS) entry which is preliminary data.</text>
</comment>
<dbReference type="OrthoDB" id="9802729at2"/>
<dbReference type="SUPFAM" id="SSF54913">
    <property type="entry name" value="GlnB-like"/>
    <property type="match status" value="1"/>
</dbReference>
<dbReference type="Gene3D" id="3.30.70.120">
    <property type="match status" value="1"/>
</dbReference>
<reference evidence="2 3" key="1">
    <citation type="submission" date="2014-12" db="EMBL/GenBank/DDBJ databases">
        <title>Comparative genomics of the lactic acid bacteria isolated from the honey bee gut.</title>
        <authorList>
            <person name="Ellegaard K.M."/>
            <person name="Tamarit D."/>
            <person name="Javelind E."/>
            <person name="Olofsson T."/>
            <person name="Andersson S.G."/>
            <person name="Vasquez A."/>
        </authorList>
    </citation>
    <scope>NUCLEOTIDE SEQUENCE [LARGE SCALE GENOMIC DNA]</scope>
    <source>
        <strain evidence="2 3">Bin2</strain>
    </source>
</reference>
<dbReference type="InterPro" id="IPR015867">
    <property type="entry name" value="N-reg_PII/ATP_PRibTrfase_C"/>
</dbReference>
<dbReference type="SMART" id="SM00938">
    <property type="entry name" value="P-II"/>
    <property type="match status" value="1"/>
</dbReference>
<dbReference type="Proteomes" id="UP000033648">
    <property type="component" value="Unassembled WGS sequence"/>
</dbReference>
<protein>
    <submittedName>
        <fullName evidence="2">Nitrogen regulatory protein P-II</fullName>
    </submittedName>
</protein>
<evidence type="ECO:0000313" key="3">
    <source>
        <dbReference type="Proteomes" id="UP000033648"/>
    </source>
</evidence>
<proteinExistence type="inferred from homology"/>
<dbReference type="PRINTS" id="PR00340">
    <property type="entry name" value="PIIGLNB"/>
</dbReference>
<dbReference type="InterPro" id="IPR017918">
    <property type="entry name" value="N-reg_PII_CS"/>
</dbReference>